<dbReference type="GO" id="GO:0007017">
    <property type="term" value="P:microtubule-based process"/>
    <property type="evidence" value="ECO:0007669"/>
    <property type="project" value="InterPro"/>
</dbReference>
<dbReference type="InterPro" id="IPR037177">
    <property type="entry name" value="DLC_sf"/>
</dbReference>
<reference evidence="1" key="1">
    <citation type="submission" date="2023-07" db="EMBL/GenBank/DDBJ databases">
        <title>Chromosome-level genome assembly of Artemia franciscana.</title>
        <authorList>
            <person name="Jo E."/>
        </authorList>
    </citation>
    <scope>NUCLEOTIDE SEQUENCE</scope>
    <source>
        <tissue evidence="1">Whole body</tissue>
    </source>
</reference>
<accession>A0AA88L800</accession>
<evidence type="ECO:0000313" key="1">
    <source>
        <dbReference type="EMBL" id="KAK2711480.1"/>
    </source>
</evidence>
<dbReference type="InterPro" id="IPR001372">
    <property type="entry name" value="Dynein_light_chain_typ-1/2"/>
</dbReference>
<dbReference type="Proteomes" id="UP001187531">
    <property type="component" value="Unassembled WGS sequence"/>
</dbReference>
<sequence length="111" mass="12963">MTDRKAVIKNADMSEEMQQDAVDCATQALEKYNIEKRKEIAKQLLDSVISSLKERFELMENHSGSFKFLYHIQSLQNFVDKEELKKSFKHLQIVLSEGENCNVNCDELFEE</sequence>
<dbReference type="SUPFAM" id="SSF54648">
    <property type="entry name" value="DLC"/>
    <property type="match status" value="1"/>
</dbReference>
<organism evidence="1 2">
    <name type="scientific">Artemia franciscana</name>
    <name type="common">Brine shrimp</name>
    <name type="synonym">Artemia sanfranciscana</name>
    <dbReference type="NCBI Taxonomy" id="6661"/>
    <lineage>
        <taxon>Eukaryota</taxon>
        <taxon>Metazoa</taxon>
        <taxon>Ecdysozoa</taxon>
        <taxon>Arthropoda</taxon>
        <taxon>Crustacea</taxon>
        <taxon>Branchiopoda</taxon>
        <taxon>Anostraca</taxon>
        <taxon>Artemiidae</taxon>
        <taxon>Artemia</taxon>
    </lineage>
</organism>
<keyword evidence="2" id="KW-1185">Reference proteome</keyword>
<dbReference type="Gene3D" id="3.30.740.10">
    <property type="entry name" value="Protein Inhibitor Of Neuronal Nitric Oxide Synthase"/>
    <property type="match status" value="1"/>
</dbReference>
<evidence type="ECO:0008006" key="3">
    <source>
        <dbReference type="Google" id="ProtNLM"/>
    </source>
</evidence>
<name>A0AA88L800_ARTSF</name>
<dbReference type="AlphaFoldDB" id="A0AA88L800"/>
<comment type="caution">
    <text evidence="1">The sequence shown here is derived from an EMBL/GenBank/DDBJ whole genome shotgun (WGS) entry which is preliminary data.</text>
</comment>
<dbReference type="Pfam" id="PF01221">
    <property type="entry name" value="Dynein_light"/>
    <property type="match status" value="1"/>
</dbReference>
<dbReference type="GO" id="GO:0030286">
    <property type="term" value="C:dynein complex"/>
    <property type="evidence" value="ECO:0007669"/>
    <property type="project" value="InterPro"/>
</dbReference>
<dbReference type="SMART" id="SM01375">
    <property type="entry name" value="Dynein_light"/>
    <property type="match status" value="1"/>
</dbReference>
<evidence type="ECO:0000313" key="2">
    <source>
        <dbReference type="Proteomes" id="UP001187531"/>
    </source>
</evidence>
<protein>
    <recommendedName>
        <fullName evidence="3">Dynein light chain</fullName>
    </recommendedName>
</protein>
<gene>
    <name evidence="1" type="ORF">QYM36_012593</name>
</gene>
<dbReference type="EMBL" id="JAVRJZ010000016">
    <property type="protein sequence ID" value="KAK2711480.1"/>
    <property type="molecule type" value="Genomic_DNA"/>
</dbReference>
<proteinExistence type="predicted"/>